<gene>
    <name evidence="1" type="ORF">IEQ34_016541</name>
</gene>
<keyword evidence="2" id="KW-1185">Reference proteome</keyword>
<organism evidence="1 2">
    <name type="scientific">Dendrobium chrysotoxum</name>
    <name type="common">Orchid</name>
    <dbReference type="NCBI Taxonomy" id="161865"/>
    <lineage>
        <taxon>Eukaryota</taxon>
        <taxon>Viridiplantae</taxon>
        <taxon>Streptophyta</taxon>
        <taxon>Embryophyta</taxon>
        <taxon>Tracheophyta</taxon>
        <taxon>Spermatophyta</taxon>
        <taxon>Magnoliopsida</taxon>
        <taxon>Liliopsida</taxon>
        <taxon>Asparagales</taxon>
        <taxon>Orchidaceae</taxon>
        <taxon>Epidendroideae</taxon>
        <taxon>Malaxideae</taxon>
        <taxon>Dendrobiinae</taxon>
        <taxon>Dendrobium</taxon>
    </lineage>
</organism>
<proteinExistence type="predicted"/>
<evidence type="ECO:0000313" key="2">
    <source>
        <dbReference type="Proteomes" id="UP000775213"/>
    </source>
</evidence>
<evidence type="ECO:0000313" key="1">
    <source>
        <dbReference type="EMBL" id="KAH0454617.1"/>
    </source>
</evidence>
<name>A0AAV7GEK8_DENCH</name>
<dbReference type="Proteomes" id="UP000775213">
    <property type="component" value="Unassembled WGS sequence"/>
</dbReference>
<accession>A0AAV7GEK8</accession>
<comment type="caution">
    <text evidence="1">The sequence shown here is derived from an EMBL/GenBank/DDBJ whole genome shotgun (WGS) entry which is preliminary data.</text>
</comment>
<sequence length="91" mass="10626">MPSKITAFKCKNIYLELCYIYTSTNDSLVIYHFSFYINLVYNDTLSGKICDIRCIIAVVELIFVRGVMIRQICLIITYMEFILHNSSLIKI</sequence>
<protein>
    <submittedName>
        <fullName evidence="1">Uncharacterized protein</fullName>
    </submittedName>
</protein>
<reference evidence="1 2" key="1">
    <citation type="journal article" date="2021" name="Hortic Res">
        <title>Chromosome-scale assembly of the Dendrobium chrysotoxum genome enhances the understanding of orchid evolution.</title>
        <authorList>
            <person name="Zhang Y."/>
            <person name="Zhang G.Q."/>
            <person name="Zhang D."/>
            <person name="Liu X.D."/>
            <person name="Xu X.Y."/>
            <person name="Sun W.H."/>
            <person name="Yu X."/>
            <person name="Zhu X."/>
            <person name="Wang Z.W."/>
            <person name="Zhao X."/>
            <person name="Zhong W.Y."/>
            <person name="Chen H."/>
            <person name="Yin W.L."/>
            <person name="Huang T."/>
            <person name="Niu S.C."/>
            <person name="Liu Z.J."/>
        </authorList>
    </citation>
    <scope>NUCLEOTIDE SEQUENCE [LARGE SCALE GENOMIC DNA]</scope>
    <source>
        <strain evidence="1">Lindl</strain>
    </source>
</reference>
<dbReference type="EMBL" id="JAGFBR010000015">
    <property type="protein sequence ID" value="KAH0454617.1"/>
    <property type="molecule type" value="Genomic_DNA"/>
</dbReference>
<dbReference type="AlphaFoldDB" id="A0AAV7GEK8"/>